<dbReference type="EMBL" id="JAEUBE010000378">
    <property type="protein sequence ID" value="KAH3662424.1"/>
    <property type="molecule type" value="Genomic_DNA"/>
</dbReference>
<reference evidence="2" key="1">
    <citation type="journal article" date="2021" name="Open Biol.">
        <title>Shared evolutionary footprints suggest mitochondrial oxidative damage underlies multiple complex I losses in fungi.</title>
        <authorList>
            <person name="Schikora-Tamarit M.A."/>
            <person name="Marcet-Houben M."/>
            <person name="Nosek J."/>
            <person name="Gabaldon T."/>
        </authorList>
    </citation>
    <scope>NUCLEOTIDE SEQUENCE</scope>
    <source>
        <strain evidence="2">CBS6075</strain>
    </source>
</reference>
<dbReference type="GeneID" id="70237640"/>
<dbReference type="RefSeq" id="XP_046059513.1">
    <property type="nucleotide sequence ID" value="XM_046206882.1"/>
</dbReference>
<proteinExistence type="predicted"/>
<protein>
    <submittedName>
        <fullName evidence="2">Uncharacterized protein</fullName>
    </submittedName>
</protein>
<keyword evidence="3" id="KW-1185">Reference proteome</keyword>
<dbReference type="AlphaFoldDB" id="A0A9P8NZP4"/>
<reference evidence="2" key="2">
    <citation type="submission" date="2021-01" db="EMBL/GenBank/DDBJ databases">
        <authorList>
            <person name="Schikora-Tamarit M.A."/>
        </authorList>
    </citation>
    <scope>NUCLEOTIDE SEQUENCE</scope>
    <source>
        <strain evidence="2">CBS6075</strain>
    </source>
</reference>
<feature type="compositionally biased region" description="Basic and acidic residues" evidence="1">
    <location>
        <begin position="1"/>
        <end position="18"/>
    </location>
</feature>
<gene>
    <name evidence="2" type="ORF">OGAPHI_005676</name>
</gene>
<sequence>MSLSNLKDDGRSLRHDSSRCSNMRVDDSSMLVFLISLLLLLKMASTQVPNTLANRMTLNAWSLTLPTRDSCVLLKVMRLISVPSDDEEDGKAHSTS</sequence>
<accession>A0A9P8NZP4</accession>
<evidence type="ECO:0000256" key="1">
    <source>
        <dbReference type="SAM" id="MobiDB-lite"/>
    </source>
</evidence>
<evidence type="ECO:0000313" key="3">
    <source>
        <dbReference type="Proteomes" id="UP000769157"/>
    </source>
</evidence>
<feature type="region of interest" description="Disordered" evidence="1">
    <location>
        <begin position="1"/>
        <end position="20"/>
    </location>
</feature>
<dbReference type="Proteomes" id="UP000769157">
    <property type="component" value="Unassembled WGS sequence"/>
</dbReference>
<evidence type="ECO:0000313" key="2">
    <source>
        <dbReference type="EMBL" id="KAH3662424.1"/>
    </source>
</evidence>
<organism evidence="2 3">
    <name type="scientific">Ogataea philodendri</name>
    <dbReference type="NCBI Taxonomy" id="1378263"/>
    <lineage>
        <taxon>Eukaryota</taxon>
        <taxon>Fungi</taxon>
        <taxon>Dikarya</taxon>
        <taxon>Ascomycota</taxon>
        <taxon>Saccharomycotina</taxon>
        <taxon>Pichiomycetes</taxon>
        <taxon>Pichiales</taxon>
        <taxon>Pichiaceae</taxon>
        <taxon>Ogataea</taxon>
    </lineage>
</organism>
<comment type="caution">
    <text evidence="2">The sequence shown here is derived from an EMBL/GenBank/DDBJ whole genome shotgun (WGS) entry which is preliminary data.</text>
</comment>
<name>A0A9P8NZP4_9ASCO</name>